<reference evidence="2 3" key="1">
    <citation type="submission" date="2021-05" db="EMBL/GenBank/DDBJ databases">
        <title>Culturable bacteria isolated from Daya Bay.</title>
        <authorList>
            <person name="Zheng W."/>
            <person name="Yu S."/>
            <person name="Huang Y."/>
        </authorList>
    </citation>
    <scope>NUCLEOTIDE SEQUENCE [LARGE SCALE GENOMIC DNA]</scope>
    <source>
        <strain evidence="2 3">DP4N28-5</strain>
    </source>
</reference>
<evidence type="ECO:0000256" key="1">
    <source>
        <dbReference type="SAM" id="Phobius"/>
    </source>
</evidence>
<gene>
    <name evidence="2" type="ORF">KJP28_02485</name>
</gene>
<dbReference type="Proteomes" id="UP000756530">
    <property type="component" value="Unassembled WGS sequence"/>
</dbReference>
<name>A0ABS6SZJ9_9RHOB</name>
<dbReference type="RefSeq" id="WP_218390646.1">
    <property type="nucleotide sequence ID" value="NZ_JAHUZE010000001.1"/>
</dbReference>
<keyword evidence="1" id="KW-0812">Transmembrane</keyword>
<feature type="transmembrane region" description="Helical" evidence="1">
    <location>
        <begin position="20"/>
        <end position="42"/>
    </location>
</feature>
<proteinExistence type="predicted"/>
<protein>
    <recommendedName>
        <fullName evidence="4">Flp pilus assembly protein, pilin Flp</fullName>
    </recommendedName>
</protein>
<keyword evidence="1" id="KW-1133">Transmembrane helix</keyword>
<keyword evidence="3" id="KW-1185">Reference proteome</keyword>
<dbReference type="EMBL" id="JAHUZE010000001">
    <property type="protein sequence ID" value="MBV7377776.1"/>
    <property type="molecule type" value="Genomic_DNA"/>
</dbReference>
<evidence type="ECO:0000313" key="3">
    <source>
        <dbReference type="Proteomes" id="UP000756530"/>
    </source>
</evidence>
<sequence>MHKIFERFMSEEEGNALIDWTVLMAGLVLMALSVVLTITGNVDDITEHTNDRIEAQDQHLPS</sequence>
<organism evidence="2 3">
    <name type="scientific">Maritimibacter dapengensis</name>
    <dbReference type="NCBI Taxonomy" id="2836868"/>
    <lineage>
        <taxon>Bacteria</taxon>
        <taxon>Pseudomonadati</taxon>
        <taxon>Pseudomonadota</taxon>
        <taxon>Alphaproteobacteria</taxon>
        <taxon>Rhodobacterales</taxon>
        <taxon>Roseobacteraceae</taxon>
        <taxon>Maritimibacter</taxon>
    </lineage>
</organism>
<keyword evidence="1" id="KW-0472">Membrane</keyword>
<accession>A0ABS6SZJ9</accession>
<evidence type="ECO:0000313" key="2">
    <source>
        <dbReference type="EMBL" id="MBV7377776.1"/>
    </source>
</evidence>
<comment type="caution">
    <text evidence="2">The sequence shown here is derived from an EMBL/GenBank/DDBJ whole genome shotgun (WGS) entry which is preliminary data.</text>
</comment>
<evidence type="ECO:0008006" key="4">
    <source>
        <dbReference type="Google" id="ProtNLM"/>
    </source>
</evidence>